<dbReference type="InterPro" id="IPR000792">
    <property type="entry name" value="Tscrpt_reg_LuxR_C"/>
</dbReference>
<evidence type="ECO:0000259" key="1">
    <source>
        <dbReference type="SMART" id="SM00421"/>
    </source>
</evidence>
<dbReference type="Proteomes" id="UP000292781">
    <property type="component" value="Unassembled WGS sequence"/>
</dbReference>
<sequence length="363" mass="39411">MIDLVFDDLIGRIYEAGAVPELWSALFEHLRAVLNAEFGLLVTVRQGEQAWVGCARARAIMTDYFEQGWTEQDPRRTALLRSKRAGFVHELDFWPAEILGTLPVYRDFYHPRGIGWATATMIESPDSAVTIFHFERTRAQGPWDRPTLDLLDRLRPHLARAALLAGRAGEGRHRASLDTFAASGIAAALLGSGGRLIALNDAFRPHRALLQIGPGDRVALADRSANALFLATLGAGDGEPRSIPLRDAHGKPVAVLHLLPVRRSAHDVFDDARTILVLSVLDARAGGDPTLLKGLYDLTPTEAVIAAGIHGGATLEEISQAAGMSRETARSHLKRVFHKTGVSRQAELVALLASASTLKIRSS</sequence>
<keyword evidence="3" id="KW-1185">Reference proteome</keyword>
<evidence type="ECO:0000313" key="3">
    <source>
        <dbReference type="Proteomes" id="UP000292781"/>
    </source>
</evidence>
<dbReference type="RefSeq" id="WP_131309029.1">
    <property type="nucleotide sequence ID" value="NZ_SJFN01000012.1"/>
</dbReference>
<dbReference type="SMART" id="SM00421">
    <property type="entry name" value="HTH_LUXR"/>
    <property type="match status" value="1"/>
</dbReference>
<reference evidence="2 3" key="1">
    <citation type="submission" date="2019-02" db="EMBL/GenBank/DDBJ databases">
        <title>Siculibacillus lacustris gen. nov., sp. nov., a new rosette-forming bacterium isolated from a freshwater crater lake (Lake St. Ana, Romania).</title>
        <authorList>
            <person name="Felfoldi T."/>
            <person name="Marton Z."/>
            <person name="Szabo A."/>
            <person name="Mentes A."/>
            <person name="Boka K."/>
            <person name="Marialigeti K."/>
            <person name="Mathe I."/>
            <person name="Koncz M."/>
            <person name="Schumann P."/>
            <person name="Toth E."/>
        </authorList>
    </citation>
    <scope>NUCLEOTIDE SEQUENCE [LARGE SCALE GENOMIC DNA]</scope>
    <source>
        <strain evidence="2 3">SA-279</strain>
    </source>
</reference>
<dbReference type="GO" id="GO:0006355">
    <property type="term" value="P:regulation of DNA-templated transcription"/>
    <property type="evidence" value="ECO:0007669"/>
    <property type="project" value="InterPro"/>
</dbReference>
<feature type="domain" description="HTH luxR-type" evidence="1">
    <location>
        <begin position="295"/>
        <end position="352"/>
    </location>
</feature>
<dbReference type="InterPro" id="IPR036388">
    <property type="entry name" value="WH-like_DNA-bd_sf"/>
</dbReference>
<organism evidence="2 3">
    <name type="scientific">Siculibacillus lacustris</name>
    <dbReference type="NCBI Taxonomy" id="1549641"/>
    <lineage>
        <taxon>Bacteria</taxon>
        <taxon>Pseudomonadati</taxon>
        <taxon>Pseudomonadota</taxon>
        <taxon>Alphaproteobacteria</taxon>
        <taxon>Hyphomicrobiales</taxon>
        <taxon>Ancalomicrobiaceae</taxon>
        <taxon>Siculibacillus</taxon>
    </lineage>
</organism>
<dbReference type="GO" id="GO:0003677">
    <property type="term" value="F:DNA binding"/>
    <property type="evidence" value="ECO:0007669"/>
    <property type="project" value="InterPro"/>
</dbReference>
<accession>A0A4V2KTQ5</accession>
<dbReference type="InterPro" id="IPR016032">
    <property type="entry name" value="Sig_transdc_resp-reg_C-effctor"/>
</dbReference>
<dbReference type="Gene3D" id="1.10.10.10">
    <property type="entry name" value="Winged helix-like DNA-binding domain superfamily/Winged helix DNA-binding domain"/>
    <property type="match status" value="1"/>
</dbReference>
<dbReference type="EMBL" id="SJFN01000012">
    <property type="protein sequence ID" value="TBW38248.1"/>
    <property type="molecule type" value="Genomic_DNA"/>
</dbReference>
<comment type="caution">
    <text evidence="2">The sequence shown here is derived from an EMBL/GenBank/DDBJ whole genome shotgun (WGS) entry which is preliminary data.</text>
</comment>
<dbReference type="SUPFAM" id="SSF46894">
    <property type="entry name" value="C-terminal effector domain of the bipartite response regulators"/>
    <property type="match status" value="1"/>
</dbReference>
<proteinExistence type="predicted"/>
<evidence type="ECO:0000313" key="2">
    <source>
        <dbReference type="EMBL" id="TBW38248.1"/>
    </source>
</evidence>
<protein>
    <submittedName>
        <fullName evidence="2">Helix-turn-helix transcriptional regulator</fullName>
    </submittedName>
</protein>
<dbReference type="AlphaFoldDB" id="A0A4V2KTQ5"/>
<name>A0A4V2KTQ5_9HYPH</name>
<gene>
    <name evidence="2" type="ORF">EYW49_09895</name>
</gene>
<dbReference type="OrthoDB" id="7444822at2"/>